<evidence type="ECO:0000313" key="4">
    <source>
        <dbReference type="Proteomes" id="UP001642360"/>
    </source>
</evidence>
<dbReference type="Proteomes" id="UP001642360">
    <property type="component" value="Unassembled WGS sequence"/>
</dbReference>
<dbReference type="Gene3D" id="1.10.950.10">
    <property type="entry name" value="Villin headpiece domain"/>
    <property type="match status" value="1"/>
</dbReference>
<keyword evidence="4" id="KW-1185">Reference proteome</keyword>
<evidence type="ECO:0000256" key="1">
    <source>
        <dbReference type="SAM" id="MobiDB-lite"/>
    </source>
</evidence>
<dbReference type="InterPro" id="IPR003128">
    <property type="entry name" value="Villin_headpiece"/>
</dbReference>
<comment type="caution">
    <text evidence="3">The sequence shown here is derived from an EMBL/GenBank/DDBJ whole genome shotgun (WGS) entry which is preliminary data.</text>
</comment>
<feature type="region of interest" description="Disordered" evidence="1">
    <location>
        <begin position="98"/>
        <end position="123"/>
    </location>
</feature>
<sequence>MTITSLDDLSKLKGWRRRKTHLLTQKPRLVGVAESIPLSHGLVVRLKPKRRTPVSYGGRSAVPEKSQRSRSMSFSPDRVRVRGRSPAFNALAATFENPNARNLSTPPPVVRKPYPKSVTPDSAKLASRSSAIAALSSTFEQPAPARQTIIPRSLKVSPEASKPKPETNSKENSMSTRIEALTIQEDVKEGEAEDEEGLPIYPYERIKISSMDPITEIDVTKRETYLSSQEFREKFGMTKDAFYKLPKWKQNKLKMALQLF</sequence>
<organism evidence="3 4">
    <name type="scientific">Ilex paraguariensis</name>
    <name type="common">yerba mate</name>
    <dbReference type="NCBI Taxonomy" id="185542"/>
    <lineage>
        <taxon>Eukaryota</taxon>
        <taxon>Viridiplantae</taxon>
        <taxon>Streptophyta</taxon>
        <taxon>Embryophyta</taxon>
        <taxon>Tracheophyta</taxon>
        <taxon>Spermatophyta</taxon>
        <taxon>Magnoliopsida</taxon>
        <taxon>eudicotyledons</taxon>
        <taxon>Gunneridae</taxon>
        <taxon>Pentapetalae</taxon>
        <taxon>asterids</taxon>
        <taxon>campanulids</taxon>
        <taxon>Aquifoliales</taxon>
        <taxon>Aquifoliaceae</taxon>
        <taxon>Ilex</taxon>
    </lineage>
</organism>
<dbReference type="PANTHER" id="PTHR24213:SF9">
    <property type="entry name" value="UNCOORDINATED 115A, ISOFORM B-RELATED"/>
    <property type="match status" value="1"/>
</dbReference>
<protein>
    <recommendedName>
        <fullName evidence="2">HP domain-containing protein</fullName>
    </recommendedName>
</protein>
<dbReference type="AlphaFoldDB" id="A0ABC8SZ81"/>
<feature type="domain" description="HP" evidence="2">
    <location>
        <begin position="195"/>
        <end position="260"/>
    </location>
</feature>
<dbReference type="Pfam" id="PF02209">
    <property type="entry name" value="VHP"/>
    <property type="match status" value="1"/>
</dbReference>
<reference evidence="3 4" key="1">
    <citation type="submission" date="2024-02" db="EMBL/GenBank/DDBJ databases">
        <authorList>
            <person name="Vignale AGUSTIN F."/>
            <person name="Sosa J E."/>
            <person name="Modenutti C."/>
        </authorList>
    </citation>
    <scope>NUCLEOTIDE SEQUENCE [LARGE SCALE GENOMIC DNA]</scope>
</reference>
<proteinExistence type="predicted"/>
<gene>
    <name evidence="3" type="ORF">ILEXP_LOCUS31085</name>
</gene>
<dbReference type="PANTHER" id="PTHR24213">
    <property type="entry name" value="ACTIN-BINDING LIM PROTEIN"/>
    <property type="match status" value="1"/>
</dbReference>
<accession>A0ABC8SZ81</accession>
<feature type="region of interest" description="Disordered" evidence="1">
    <location>
        <begin position="50"/>
        <end position="79"/>
    </location>
</feature>
<dbReference type="InterPro" id="IPR036886">
    <property type="entry name" value="Villin_headpiece_dom_sf"/>
</dbReference>
<feature type="region of interest" description="Disordered" evidence="1">
    <location>
        <begin position="138"/>
        <end position="177"/>
    </location>
</feature>
<name>A0ABC8SZ81_9AQUA</name>
<evidence type="ECO:0000259" key="2">
    <source>
        <dbReference type="PROSITE" id="PS51089"/>
    </source>
</evidence>
<dbReference type="SUPFAM" id="SSF47050">
    <property type="entry name" value="VHP, Villin headpiece domain"/>
    <property type="match status" value="1"/>
</dbReference>
<dbReference type="EMBL" id="CAUOFW020003824">
    <property type="protein sequence ID" value="CAK9162235.1"/>
    <property type="molecule type" value="Genomic_DNA"/>
</dbReference>
<dbReference type="FunFam" id="1.10.950.10:FF:000004">
    <property type="entry name" value="Villin-like 1"/>
    <property type="match status" value="1"/>
</dbReference>
<evidence type="ECO:0000313" key="3">
    <source>
        <dbReference type="EMBL" id="CAK9162235.1"/>
    </source>
</evidence>
<dbReference type="SMART" id="SM00153">
    <property type="entry name" value="VHP"/>
    <property type="match status" value="1"/>
</dbReference>
<dbReference type="PROSITE" id="PS51089">
    <property type="entry name" value="HP"/>
    <property type="match status" value="1"/>
</dbReference>
<dbReference type="InterPro" id="IPR051618">
    <property type="entry name" value="Actin-binding_LIM"/>
</dbReference>